<evidence type="ECO:0000313" key="2">
    <source>
        <dbReference type="EMBL" id="KGM49021.1"/>
    </source>
</evidence>
<evidence type="ECO:0000256" key="1">
    <source>
        <dbReference type="SAM" id="SignalP"/>
    </source>
</evidence>
<sequence>MSCRLSTLSALSLSALILLPTTLSANPVRNAELSARLYEAAVDLKDPMLAIAAARLRKSVLARRVDVEPVKDGPAPSDPTYDRLMSWQDMLDTARELAPGDEVIAKLAEDVKFAGTKGVTSGEVYSITTIRAGGTDSYPPMTYTGGEYADVYIEGAKSSADLNVFVRDKQGRLVCSDTDISAIAYCGWRPGATEGYTVEVKNKSGIATSYSLITN</sequence>
<protein>
    <submittedName>
        <fullName evidence="2">Uncharacterized protein</fullName>
    </submittedName>
</protein>
<dbReference type="Gene3D" id="2.60.120.380">
    <property type="match status" value="1"/>
</dbReference>
<organism evidence="2 3">
    <name type="scientific">Pseudooceanicola atlanticus</name>
    <dbReference type="NCBI Taxonomy" id="1461694"/>
    <lineage>
        <taxon>Bacteria</taxon>
        <taxon>Pseudomonadati</taxon>
        <taxon>Pseudomonadota</taxon>
        <taxon>Alphaproteobacteria</taxon>
        <taxon>Rhodobacterales</taxon>
        <taxon>Paracoccaceae</taxon>
        <taxon>Pseudooceanicola</taxon>
    </lineage>
</organism>
<dbReference type="EMBL" id="AQQX01000003">
    <property type="protein sequence ID" value="KGM49021.1"/>
    <property type="molecule type" value="Genomic_DNA"/>
</dbReference>
<evidence type="ECO:0000313" key="3">
    <source>
        <dbReference type="Proteomes" id="UP000030004"/>
    </source>
</evidence>
<dbReference type="eggNOG" id="ENOG5032RRH">
    <property type="taxonomic scope" value="Bacteria"/>
</dbReference>
<dbReference type="OrthoDB" id="7843865at2"/>
<dbReference type="Proteomes" id="UP000030004">
    <property type="component" value="Unassembled WGS sequence"/>
</dbReference>
<feature type="signal peptide" evidence="1">
    <location>
        <begin position="1"/>
        <end position="25"/>
    </location>
</feature>
<dbReference type="RefSeq" id="WP_043747953.1">
    <property type="nucleotide sequence ID" value="NZ_AQQX01000003.1"/>
</dbReference>
<feature type="chain" id="PRO_5001962115" evidence="1">
    <location>
        <begin position="26"/>
        <end position="215"/>
    </location>
</feature>
<proteinExistence type="predicted"/>
<reference evidence="2 3" key="1">
    <citation type="journal article" date="2015" name="Antonie Van Leeuwenhoek">
        <title>Pseudooceanicola atlanticus gen. nov. sp. nov., isolated from surface seawater of the Atlantic Ocean and reclassification of Oceanicola batsensis, Oceanicola marinus, Oceanicola nitratireducens, Oceanicola nanhaiensis, Oceanicola antarcticus and Oceanicola flagellatus, as Pseudooceanicola batsensis comb. nov., Pseudooceanicola marinus comb. nov., Pseudooceanicola nitratireducens comb. nov., Pseudooceanicola nanhaiensis comb. nov., Pseudooceanicola antarcticus comb. nov., and Pseudooceanicola flagellatus comb. nov.</title>
        <authorList>
            <person name="Lai Q."/>
            <person name="Li G."/>
            <person name="Liu X."/>
            <person name="Du Y."/>
            <person name="Sun F."/>
            <person name="Shao Z."/>
        </authorList>
    </citation>
    <scope>NUCLEOTIDE SEQUENCE [LARGE SCALE GENOMIC DNA]</scope>
    <source>
        <strain evidence="2 3">22II-s11g</strain>
    </source>
</reference>
<gene>
    <name evidence="2" type="ORF">ATO9_10035</name>
</gene>
<name>A0A0A0EDH2_9RHOB</name>
<keyword evidence="3" id="KW-1185">Reference proteome</keyword>
<comment type="caution">
    <text evidence="2">The sequence shown here is derived from an EMBL/GenBank/DDBJ whole genome shotgun (WGS) entry which is preliminary data.</text>
</comment>
<dbReference type="AlphaFoldDB" id="A0A0A0EDH2"/>
<accession>A0A0A0EDH2</accession>
<keyword evidence="1" id="KW-0732">Signal</keyword>